<dbReference type="AlphaFoldDB" id="A0A5D3CJ02"/>
<dbReference type="EMBL" id="SSTD01010378">
    <property type="protein sequence ID" value="TYK11907.1"/>
    <property type="molecule type" value="Genomic_DNA"/>
</dbReference>
<evidence type="ECO:0000313" key="1">
    <source>
        <dbReference type="EMBL" id="TYK11907.1"/>
    </source>
</evidence>
<name>A0A5D3CJ02_CUCMM</name>
<protein>
    <submittedName>
        <fullName evidence="1">Uncharacterized protein</fullName>
    </submittedName>
</protein>
<proteinExistence type="predicted"/>
<evidence type="ECO:0000313" key="2">
    <source>
        <dbReference type="Proteomes" id="UP000321947"/>
    </source>
</evidence>
<comment type="caution">
    <text evidence="1">The sequence shown here is derived from an EMBL/GenBank/DDBJ whole genome shotgun (WGS) entry which is preliminary data.</text>
</comment>
<gene>
    <name evidence="1" type="ORF">E5676_scaffold177G00720</name>
</gene>
<accession>A0A5D3CJ02</accession>
<reference evidence="1 2" key="1">
    <citation type="submission" date="2019-08" db="EMBL/GenBank/DDBJ databases">
        <title>Draft genome sequences of two oriental melons (Cucumis melo L. var makuwa).</title>
        <authorList>
            <person name="Kwon S.-Y."/>
        </authorList>
    </citation>
    <scope>NUCLEOTIDE SEQUENCE [LARGE SCALE GENOMIC DNA]</scope>
    <source>
        <strain evidence="2">cv. Chang Bougi</strain>
        <tissue evidence="1">Leaf</tissue>
    </source>
</reference>
<sequence length="142" mass="16249">MRLSIHNEGGRGWGVKSCRCLFSVDFGSLTLMPHGMMLDEVGGISWVVLTPTNLSFWLDARKCEKMWVKWHIEVLETFATIRDLFVLSGYYGSKSFLTILVESYYVNLINVVNFDHCLAQVTLFVGVRMKFLFLDLLLLQCG</sequence>
<organism evidence="1 2">
    <name type="scientific">Cucumis melo var. makuwa</name>
    <name type="common">Oriental melon</name>
    <dbReference type="NCBI Taxonomy" id="1194695"/>
    <lineage>
        <taxon>Eukaryota</taxon>
        <taxon>Viridiplantae</taxon>
        <taxon>Streptophyta</taxon>
        <taxon>Embryophyta</taxon>
        <taxon>Tracheophyta</taxon>
        <taxon>Spermatophyta</taxon>
        <taxon>Magnoliopsida</taxon>
        <taxon>eudicotyledons</taxon>
        <taxon>Gunneridae</taxon>
        <taxon>Pentapetalae</taxon>
        <taxon>rosids</taxon>
        <taxon>fabids</taxon>
        <taxon>Cucurbitales</taxon>
        <taxon>Cucurbitaceae</taxon>
        <taxon>Benincaseae</taxon>
        <taxon>Cucumis</taxon>
    </lineage>
</organism>
<dbReference type="Proteomes" id="UP000321947">
    <property type="component" value="Unassembled WGS sequence"/>
</dbReference>